<dbReference type="Gene3D" id="2.60.40.1890">
    <property type="entry name" value="PCu(A)C copper chaperone"/>
    <property type="match status" value="1"/>
</dbReference>
<keyword evidence="3" id="KW-1185">Reference proteome</keyword>
<proteinExistence type="predicted"/>
<feature type="chain" id="PRO_5030653999" description="Copper chaperone PCu(A)C" evidence="1">
    <location>
        <begin position="31"/>
        <end position="171"/>
    </location>
</feature>
<keyword evidence="1" id="KW-0732">Signal</keyword>
<dbReference type="PANTHER" id="PTHR36302:SF1">
    <property type="entry name" value="COPPER CHAPERONE PCU(A)C"/>
    <property type="match status" value="1"/>
</dbReference>
<dbReference type="SUPFAM" id="SSF110087">
    <property type="entry name" value="DR1885-like metal-binding protein"/>
    <property type="match status" value="1"/>
</dbReference>
<name>A0A7Y9LIS8_9BURK</name>
<reference evidence="2 3" key="1">
    <citation type="submission" date="2020-07" db="EMBL/GenBank/DDBJ databases">
        <title>Genomic Encyclopedia of Type Strains, Phase IV (KMG-V): Genome sequencing to study the core and pangenomes of soil and plant-associated prokaryotes.</title>
        <authorList>
            <person name="Whitman W."/>
        </authorList>
    </citation>
    <scope>NUCLEOTIDE SEQUENCE [LARGE SCALE GENOMIC DNA]</scope>
    <source>
        <strain evidence="2 3">SAS40</strain>
    </source>
</reference>
<evidence type="ECO:0000313" key="3">
    <source>
        <dbReference type="Proteomes" id="UP000542125"/>
    </source>
</evidence>
<dbReference type="InterPro" id="IPR036182">
    <property type="entry name" value="PCuAC_sf"/>
</dbReference>
<evidence type="ECO:0000313" key="2">
    <source>
        <dbReference type="EMBL" id="NYE81254.1"/>
    </source>
</evidence>
<dbReference type="Proteomes" id="UP000542125">
    <property type="component" value="Unassembled WGS sequence"/>
</dbReference>
<organism evidence="2 3">
    <name type="scientific">Pigmentiphaga litoralis</name>
    <dbReference type="NCBI Taxonomy" id="516702"/>
    <lineage>
        <taxon>Bacteria</taxon>
        <taxon>Pseudomonadati</taxon>
        <taxon>Pseudomonadota</taxon>
        <taxon>Betaproteobacteria</taxon>
        <taxon>Burkholderiales</taxon>
        <taxon>Alcaligenaceae</taxon>
        <taxon>Pigmentiphaga</taxon>
    </lineage>
</organism>
<dbReference type="InterPro" id="IPR058248">
    <property type="entry name" value="Lxx211020-like"/>
</dbReference>
<dbReference type="EMBL" id="JACBYR010000001">
    <property type="protein sequence ID" value="NYE81254.1"/>
    <property type="molecule type" value="Genomic_DNA"/>
</dbReference>
<sequence>MTLSFNRLRPGRFTLGLAGCFLLLPALCWADTAGKVDITNAWLRSPPHGHSTTLGFMTVQADQDMKLIGIRTAQAKSVSMLLMTRNDSVVRMDPVDAVALPAGSPVTFKMGPGSHFMQLKQIGGHLHGGDTVPMIAIVENARTGAKQSVRFTANVVEKQGHHSSTEEHGEH</sequence>
<accession>A0A7Y9LIS8</accession>
<dbReference type="RefSeq" id="WP_179583135.1">
    <property type="nucleotide sequence ID" value="NZ_JACBYR010000001.1"/>
</dbReference>
<evidence type="ECO:0000256" key="1">
    <source>
        <dbReference type="SAM" id="SignalP"/>
    </source>
</evidence>
<dbReference type="AlphaFoldDB" id="A0A7Y9LIS8"/>
<dbReference type="Pfam" id="PF04314">
    <property type="entry name" value="PCuAC"/>
    <property type="match status" value="1"/>
</dbReference>
<comment type="caution">
    <text evidence="2">The sequence shown here is derived from an EMBL/GenBank/DDBJ whole genome shotgun (WGS) entry which is preliminary data.</text>
</comment>
<protein>
    <recommendedName>
        <fullName evidence="4">Copper chaperone PCu(A)C</fullName>
    </recommendedName>
</protein>
<gene>
    <name evidence="2" type="ORF">FHW18_000525</name>
</gene>
<evidence type="ECO:0008006" key="4">
    <source>
        <dbReference type="Google" id="ProtNLM"/>
    </source>
</evidence>
<dbReference type="PANTHER" id="PTHR36302">
    <property type="entry name" value="BLR7088 PROTEIN"/>
    <property type="match status" value="1"/>
</dbReference>
<dbReference type="InterPro" id="IPR007410">
    <property type="entry name" value="LpqE-like"/>
</dbReference>
<feature type="signal peptide" evidence="1">
    <location>
        <begin position="1"/>
        <end position="30"/>
    </location>
</feature>